<evidence type="ECO:0000259" key="3">
    <source>
        <dbReference type="Pfam" id="PF16640"/>
    </source>
</evidence>
<dbReference type="RefSeq" id="WP_345637320.1">
    <property type="nucleotide sequence ID" value="NZ_BAABJQ010000032.1"/>
</dbReference>
<dbReference type="EMBL" id="BAABJQ010000032">
    <property type="protein sequence ID" value="GAA5198283.1"/>
    <property type="molecule type" value="Genomic_DNA"/>
</dbReference>
<gene>
    <name evidence="4" type="ORF">GCM10023322_71300</name>
</gene>
<dbReference type="InterPro" id="IPR032109">
    <property type="entry name" value="Big_3_5"/>
</dbReference>
<proteinExistence type="predicted"/>
<dbReference type="Gene3D" id="2.60.40.10">
    <property type="entry name" value="Immunoglobulins"/>
    <property type="match status" value="2"/>
</dbReference>
<organism evidence="4 5">
    <name type="scientific">Rugosimonospora acidiphila</name>
    <dbReference type="NCBI Taxonomy" id="556531"/>
    <lineage>
        <taxon>Bacteria</taxon>
        <taxon>Bacillati</taxon>
        <taxon>Actinomycetota</taxon>
        <taxon>Actinomycetes</taxon>
        <taxon>Micromonosporales</taxon>
        <taxon>Micromonosporaceae</taxon>
        <taxon>Rugosimonospora</taxon>
    </lineage>
</organism>
<dbReference type="CDD" id="cd00161">
    <property type="entry name" value="beta-trefoil_Ricin-like"/>
    <property type="match status" value="1"/>
</dbReference>
<feature type="signal peptide" evidence="1">
    <location>
        <begin position="1"/>
        <end position="24"/>
    </location>
</feature>
<feature type="domain" description="Bacterial Ig-like" evidence="3">
    <location>
        <begin position="311"/>
        <end position="392"/>
    </location>
</feature>
<evidence type="ECO:0008006" key="6">
    <source>
        <dbReference type="Google" id="ProtNLM"/>
    </source>
</evidence>
<sequence>MRSRIRRHLGWLLVLAVSAGVALANTGPGFADGAELHTADPYYPAYSTDPVDNYGEPPAGTVVTDIKVITGRDPSIQCPAGYTKRYPDLNTGYSQVKQLSGETADYVYTCLLFAPTSSLNVTNPGIGELYVTSKRIISCLGDDTKIDGDLNSGAVFFDVDPYYPLNYCVHRPGSNGGSAYEVNPGEGTTYFPTPAGRILRDVQFLMWGPGTLPDCVTTDCVDTSIIGSFAYLEAAKTFDGYCQKYFGPDYHPMLRPYEYFWSSGDKGDDPPQDADAWDLNTARSPGGQVTIYGCVAYTGPNPNSISLTLPPAHVGDLVNLKALVDPTDGGGNVRFLSDGVTIQGCGSVGFGSGGGATWQAICSTSTLGQGTHTITAIYSGDAKYTNAMATGQEVIATPTTLTVSSTGSARVGGTLNLKALVSPTDGAGTVKFASDGNPIPGCEAVLFSSGGGSSWQANCSTTSLAEGLHSITATYSGDSRYTSSSGTRTQIIEPSAKTFSGRIIPGSNPSLDLGVWASSTDSGAQLAQGPQWGFPTEFWTFEPYGDDYLIANNNSNMCITTDGTAGHTLYQAPCLGGPGQLWQIGPTVESGGSSWILNPGYQLYMDVYGGSTSWNAAIDAWPWNGGYPNQSFKVA</sequence>
<evidence type="ECO:0000259" key="2">
    <source>
        <dbReference type="Pfam" id="PF14200"/>
    </source>
</evidence>
<dbReference type="InterPro" id="IPR035992">
    <property type="entry name" value="Ricin_B-like_lectins"/>
</dbReference>
<name>A0ABP9SMS7_9ACTN</name>
<dbReference type="PROSITE" id="PS50231">
    <property type="entry name" value="RICIN_B_LECTIN"/>
    <property type="match status" value="1"/>
</dbReference>
<feature type="chain" id="PRO_5045865051" description="Ig-like domain (Group 3)" evidence="1">
    <location>
        <begin position="25"/>
        <end position="635"/>
    </location>
</feature>
<dbReference type="Pfam" id="PF14200">
    <property type="entry name" value="RicinB_lectin_2"/>
    <property type="match status" value="1"/>
</dbReference>
<reference evidence="5" key="1">
    <citation type="journal article" date="2019" name="Int. J. Syst. Evol. Microbiol.">
        <title>The Global Catalogue of Microorganisms (GCM) 10K type strain sequencing project: providing services to taxonomists for standard genome sequencing and annotation.</title>
        <authorList>
            <consortium name="The Broad Institute Genomics Platform"/>
            <consortium name="The Broad Institute Genome Sequencing Center for Infectious Disease"/>
            <person name="Wu L."/>
            <person name="Ma J."/>
        </authorList>
    </citation>
    <scope>NUCLEOTIDE SEQUENCE [LARGE SCALE GENOMIC DNA]</scope>
    <source>
        <strain evidence="5">JCM 18304</strain>
    </source>
</reference>
<dbReference type="InterPro" id="IPR013783">
    <property type="entry name" value="Ig-like_fold"/>
</dbReference>
<keyword evidence="5" id="KW-1185">Reference proteome</keyword>
<protein>
    <recommendedName>
        <fullName evidence="6">Ig-like domain (Group 3)</fullName>
    </recommendedName>
</protein>
<dbReference type="Gene3D" id="2.80.10.50">
    <property type="match status" value="1"/>
</dbReference>
<comment type="caution">
    <text evidence="4">The sequence shown here is derived from an EMBL/GenBank/DDBJ whole genome shotgun (WGS) entry which is preliminary data.</text>
</comment>
<evidence type="ECO:0000313" key="4">
    <source>
        <dbReference type="EMBL" id="GAA5198283.1"/>
    </source>
</evidence>
<dbReference type="SUPFAM" id="SSF50370">
    <property type="entry name" value="Ricin B-like lectins"/>
    <property type="match status" value="1"/>
</dbReference>
<accession>A0ABP9SMS7</accession>
<evidence type="ECO:0000256" key="1">
    <source>
        <dbReference type="SAM" id="SignalP"/>
    </source>
</evidence>
<keyword evidence="1" id="KW-0732">Signal</keyword>
<evidence type="ECO:0000313" key="5">
    <source>
        <dbReference type="Proteomes" id="UP001501570"/>
    </source>
</evidence>
<feature type="domain" description="Bacterial Ig-like" evidence="3">
    <location>
        <begin position="404"/>
        <end position="489"/>
    </location>
</feature>
<dbReference type="Pfam" id="PF16640">
    <property type="entry name" value="Big_3_5"/>
    <property type="match status" value="2"/>
</dbReference>
<dbReference type="InterPro" id="IPR000772">
    <property type="entry name" value="Ricin_B_lectin"/>
</dbReference>
<dbReference type="Proteomes" id="UP001501570">
    <property type="component" value="Unassembled WGS sequence"/>
</dbReference>
<feature type="domain" description="Ricin B lectin" evidence="2">
    <location>
        <begin position="539"/>
        <end position="621"/>
    </location>
</feature>